<reference evidence="10 11" key="1">
    <citation type="submission" date="2021-11" db="EMBL/GenBank/DDBJ databases">
        <title>Draft genome sequence of Paenibacillus profundus YoMME, a new Gram-positive bacteria with exoelectrogenic properties.</title>
        <authorList>
            <person name="Hubenova Y."/>
            <person name="Hubenova E."/>
            <person name="Manasiev Y."/>
            <person name="Peykov S."/>
            <person name="Mitov M."/>
        </authorList>
    </citation>
    <scope>NUCLEOTIDE SEQUENCE [LARGE SCALE GENOMIC DNA]</scope>
    <source>
        <strain evidence="10 11">YoMME</strain>
    </source>
</reference>
<evidence type="ECO:0000256" key="5">
    <source>
        <dbReference type="ARBA" id="ARBA00022692"/>
    </source>
</evidence>
<dbReference type="InterPro" id="IPR011701">
    <property type="entry name" value="MFS"/>
</dbReference>
<evidence type="ECO:0000256" key="6">
    <source>
        <dbReference type="ARBA" id="ARBA00022989"/>
    </source>
</evidence>
<evidence type="ECO:0000313" key="10">
    <source>
        <dbReference type="EMBL" id="MCE5168585.1"/>
    </source>
</evidence>
<dbReference type="Gene3D" id="1.20.1250.20">
    <property type="entry name" value="MFS general substrate transporter like domains"/>
    <property type="match status" value="2"/>
</dbReference>
<comment type="similarity">
    <text evidence="2">Belongs to the major facilitator superfamily. TCR/Tet family.</text>
</comment>
<dbReference type="InterPro" id="IPR036259">
    <property type="entry name" value="MFS_trans_sf"/>
</dbReference>
<keyword evidence="7 8" id="KW-0472">Membrane</keyword>
<name>A0ABS8YDZ9_9BACL</name>
<feature type="transmembrane region" description="Helical" evidence="8">
    <location>
        <begin position="310"/>
        <end position="337"/>
    </location>
</feature>
<feature type="transmembrane region" description="Helical" evidence="8">
    <location>
        <begin position="146"/>
        <end position="167"/>
    </location>
</feature>
<protein>
    <submittedName>
        <fullName evidence="10">MFS transporter</fullName>
    </submittedName>
</protein>
<feature type="transmembrane region" description="Helical" evidence="8">
    <location>
        <begin position="370"/>
        <end position="394"/>
    </location>
</feature>
<dbReference type="SUPFAM" id="SSF103473">
    <property type="entry name" value="MFS general substrate transporter"/>
    <property type="match status" value="1"/>
</dbReference>
<feature type="transmembrane region" description="Helical" evidence="8">
    <location>
        <begin position="89"/>
        <end position="107"/>
    </location>
</feature>
<sequence length="402" mass="42964">MVQARKGHSRLKGIRALGLGRDIVLLAVILFLVEFVRGAALVSFMPIYGKDVLHISLAIIGTAITAHYLTDTVLKTGIGYLLDRLSARLIINVGLLISLIGVALFHFGESNWIFIAAAALYGVGISPVWIVCLTKVKEEQRAAQMGFLYMIWLVGMGAGPVVLNLLMDYRPELAFYLIVSLAAIAWLLSFFIPGGKQTDSSVNTVPFKEQWEALRVKLKAMKPLLPGMILQTLGASMLVPILPTFASDTLSLSSSQYSVLLLLGGGCTVLGLVPMGKWSDKVGRKPFLITGFAIFGLTLASLSLQPSTLVAYGLAVVLGLSYSAVLPAWNALLALYVPPGQKGLGWSLLSTVEGIGVLIGPVVGGVLASAFSAATVVWISAGLFAIIALVYTLFPSRWFAER</sequence>
<dbReference type="InterPro" id="IPR001958">
    <property type="entry name" value="Tet-R_TetA/multi-R_MdtG-like"/>
</dbReference>
<dbReference type="Pfam" id="PF07690">
    <property type="entry name" value="MFS_1"/>
    <property type="match status" value="2"/>
</dbReference>
<feature type="domain" description="Major facilitator superfamily (MFS) profile" evidence="9">
    <location>
        <begin position="23"/>
        <end position="400"/>
    </location>
</feature>
<proteinExistence type="inferred from homology"/>
<feature type="transmembrane region" description="Helical" evidence="8">
    <location>
        <begin position="173"/>
        <end position="192"/>
    </location>
</feature>
<dbReference type="CDD" id="cd17325">
    <property type="entry name" value="MFS_MdtG_SLC18_like"/>
    <property type="match status" value="1"/>
</dbReference>
<feature type="transmembrane region" description="Helical" evidence="8">
    <location>
        <begin position="257"/>
        <end position="275"/>
    </location>
</feature>
<keyword evidence="5 8" id="KW-0812">Transmembrane</keyword>
<dbReference type="PRINTS" id="PR01035">
    <property type="entry name" value="TCRTETA"/>
</dbReference>
<evidence type="ECO:0000256" key="1">
    <source>
        <dbReference type="ARBA" id="ARBA00004651"/>
    </source>
</evidence>
<comment type="caution">
    <text evidence="10">The sequence shown here is derived from an EMBL/GenBank/DDBJ whole genome shotgun (WGS) entry which is preliminary data.</text>
</comment>
<dbReference type="PROSITE" id="PS00216">
    <property type="entry name" value="SUGAR_TRANSPORT_1"/>
    <property type="match status" value="1"/>
</dbReference>
<feature type="transmembrane region" description="Helical" evidence="8">
    <location>
        <begin position="224"/>
        <end position="245"/>
    </location>
</feature>
<dbReference type="PROSITE" id="PS50850">
    <property type="entry name" value="MFS"/>
    <property type="match status" value="1"/>
</dbReference>
<evidence type="ECO:0000313" key="11">
    <source>
        <dbReference type="Proteomes" id="UP001199916"/>
    </source>
</evidence>
<organism evidence="10 11">
    <name type="scientific">Paenibacillus profundus</name>
    <dbReference type="NCBI Taxonomy" id="1173085"/>
    <lineage>
        <taxon>Bacteria</taxon>
        <taxon>Bacillati</taxon>
        <taxon>Bacillota</taxon>
        <taxon>Bacilli</taxon>
        <taxon>Bacillales</taxon>
        <taxon>Paenibacillaceae</taxon>
        <taxon>Paenibacillus</taxon>
    </lineage>
</organism>
<feature type="transmembrane region" description="Helical" evidence="8">
    <location>
        <begin position="23"/>
        <end position="46"/>
    </location>
</feature>
<gene>
    <name evidence="10" type="ORF">LQV63_04565</name>
</gene>
<evidence type="ECO:0000259" key="9">
    <source>
        <dbReference type="PROSITE" id="PS50850"/>
    </source>
</evidence>
<dbReference type="InterPro" id="IPR050171">
    <property type="entry name" value="MFS_Transporters"/>
</dbReference>
<accession>A0ABS8YDZ9</accession>
<dbReference type="EMBL" id="JAJNBZ010000002">
    <property type="protein sequence ID" value="MCE5168585.1"/>
    <property type="molecule type" value="Genomic_DNA"/>
</dbReference>
<evidence type="ECO:0000256" key="4">
    <source>
        <dbReference type="ARBA" id="ARBA00022475"/>
    </source>
</evidence>
<feature type="transmembrane region" description="Helical" evidence="8">
    <location>
        <begin position="113"/>
        <end position="134"/>
    </location>
</feature>
<feature type="transmembrane region" description="Helical" evidence="8">
    <location>
        <begin position="287"/>
        <end position="304"/>
    </location>
</feature>
<keyword evidence="11" id="KW-1185">Reference proteome</keyword>
<dbReference type="InterPro" id="IPR005829">
    <property type="entry name" value="Sugar_transporter_CS"/>
</dbReference>
<evidence type="ECO:0000256" key="3">
    <source>
        <dbReference type="ARBA" id="ARBA00022448"/>
    </source>
</evidence>
<comment type="subcellular location">
    <subcellularLocation>
        <location evidence="1">Cell membrane</location>
        <topology evidence="1">Multi-pass membrane protein</topology>
    </subcellularLocation>
</comment>
<keyword evidence="4" id="KW-1003">Cell membrane</keyword>
<dbReference type="PANTHER" id="PTHR23517">
    <property type="entry name" value="RESISTANCE PROTEIN MDTM, PUTATIVE-RELATED-RELATED"/>
    <property type="match status" value="1"/>
</dbReference>
<keyword evidence="3" id="KW-0813">Transport</keyword>
<evidence type="ECO:0000256" key="8">
    <source>
        <dbReference type="SAM" id="Phobius"/>
    </source>
</evidence>
<feature type="transmembrane region" description="Helical" evidence="8">
    <location>
        <begin position="344"/>
        <end position="364"/>
    </location>
</feature>
<dbReference type="InterPro" id="IPR020846">
    <property type="entry name" value="MFS_dom"/>
</dbReference>
<keyword evidence="6 8" id="KW-1133">Transmembrane helix</keyword>
<evidence type="ECO:0000256" key="2">
    <source>
        <dbReference type="ARBA" id="ARBA00007520"/>
    </source>
</evidence>
<evidence type="ECO:0000256" key="7">
    <source>
        <dbReference type="ARBA" id="ARBA00023136"/>
    </source>
</evidence>
<dbReference type="Proteomes" id="UP001199916">
    <property type="component" value="Unassembled WGS sequence"/>
</dbReference>